<dbReference type="PANTHER" id="PTHR46072">
    <property type="entry name" value="AMIDASE-RELATED-RELATED"/>
    <property type="match status" value="1"/>
</dbReference>
<dbReference type="PANTHER" id="PTHR46072:SF8">
    <property type="entry name" value="AMIDASE DOMAIN-CONTAINING PROTEIN"/>
    <property type="match status" value="1"/>
</dbReference>
<dbReference type="Gene3D" id="3.90.1300.10">
    <property type="entry name" value="Amidase signature (AS) domain"/>
    <property type="match status" value="1"/>
</dbReference>
<feature type="non-terminal residue" evidence="4">
    <location>
        <position position="167"/>
    </location>
</feature>
<dbReference type="GO" id="GO:0016787">
    <property type="term" value="F:hydrolase activity"/>
    <property type="evidence" value="ECO:0007669"/>
    <property type="project" value="UniProtKB-KW"/>
</dbReference>
<dbReference type="InterPro" id="IPR023631">
    <property type="entry name" value="Amidase_dom"/>
</dbReference>
<evidence type="ECO:0000256" key="2">
    <source>
        <dbReference type="ARBA" id="ARBA00022801"/>
    </source>
</evidence>
<evidence type="ECO:0000259" key="3">
    <source>
        <dbReference type="Pfam" id="PF01425"/>
    </source>
</evidence>
<evidence type="ECO:0000256" key="1">
    <source>
        <dbReference type="ARBA" id="ARBA00009199"/>
    </source>
</evidence>
<comment type="similarity">
    <text evidence="1">Belongs to the amidase family.</text>
</comment>
<name>A0AAN6NKH9_9PEZI</name>
<evidence type="ECO:0000313" key="4">
    <source>
        <dbReference type="EMBL" id="KAK3947235.1"/>
    </source>
</evidence>
<evidence type="ECO:0000313" key="5">
    <source>
        <dbReference type="Proteomes" id="UP001303222"/>
    </source>
</evidence>
<organism evidence="4 5">
    <name type="scientific">Pseudoneurospora amorphoporcata</name>
    <dbReference type="NCBI Taxonomy" id="241081"/>
    <lineage>
        <taxon>Eukaryota</taxon>
        <taxon>Fungi</taxon>
        <taxon>Dikarya</taxon>
        <taxon>Ascomycota</taxon>
        <taxon>Pezizomycotina</taxon>
        <taxon>Sordariomycetes</taxon>
        <taxon>Sordariomycetidae</taxon>
        <taxon>Sordariales</taxon>
        <taxon>Sordariaceae</taxon>
        <taxon>Pseudoneurospora</taxon>
    </lineage>
</organism>
<feature type="domain" description="Amidase" evidence="3">
    <location>
        <begin position="73"/>
        <end position="139"/>
    </location>
</feature>
<dbReference type="InterPro" id="IPR036928">
    <property type="entry name" value="AS_sf"/>
</dbReference>
<dbReference type="Proteomes" id="UP001303222">
    <property type="component" value="Unassembled WGS sequence"/>
</dbReference>
<reference evidence="4" key="2">
    <citation type="submission" date="2023-06" db="EMBL/GenBank/DDBJ databases">
        <authorList>
            <consortium name="Lawrence Berkeley National Laboratory"/>
            <person name="Mondo S.J."/>
            <person name="Hensen N."/>
            <person name="Bonometti L."/>
            <person name="Westerberg I."/>
            <person name="Brannstrom I.O."/>
            <person name="Guillou S."/>
            <person name="Cros-Aarteil S."/>
            <person name="Calhoun S."/>
            <person name="Haridas S."/>
            <person name="Kuo A."/>
            <person name="Pangilinan J."/>
            <person name="Riley R."/>
            <person name="Labutti K."/>
            <person name="Andreopoulos B."/>
            <person name="Lipzen A."/>
            <person name="Chen C."/>
            <person name="Yanf M."/>
            <person name="Daum C."/>
            <person name="Ng V."/>
            <person name="Clum A."/>
            <person name="Steindorff A."/>
            <person name="Ohm R."/>
            <person name="Martin F."/>
            <person name="Silar P."/>
            <person name="Natvig D."/>
            <person name="Lalanne C."/>
            <person name="Gautier V."/>
            <person name="Ament-Velasquez S.L."/>
            <person name="Kruys A."/>
            <person name="Hutchinson M.I."/>
            <person name="Powell A.J."/>
            <person name="Barry K."/>
            <person name="Miller A.N."/>
            <person name="Grigoriev I.V."/>
            <person name="Debuchy R."/>
            <person name="Gladieux P."/>
            <person name="Thoren M.H."/>
            <person name="Johannesson H."/>
        </authorList>
    </citation>
    <scope>NUCLEOTIDE SEQUENCE</scope>
    <source>
        <strain evidence="4">CBS 626.80</strain>
    </source>
</reference>
<gene>
    <name evidence="4" type="ORF">QBC32DRAFT_409370</name>
</gene>
<keyword evidence="2" id="KW-0378">Hydrolase</keyword>
<proteinExistence type="inferred from homology"/>
<sequence length="167" mass="18619">MNPQYPIPWEARAAKKREDTLAKIPVEWRLSSADLELASKQRDLTGPFIERFLEPEVVDIVKTDSVPLVNDIRAADQNKKNNCLLEIFFDAAIKRAEELDEYLRVNGKPVGPLHGLPISLKDQCHVKGVDTTMGYVGWIGGNLGITDPTKTHQVESRITKELLACGA</sequence>
<reference evidence="4" key="1">
    <citation type="journal article" date="2023" name="Mol. Phylogenet. Evol.">
        <title>Genome-scale phylogeny and comparative genomics of the fungal order Sordariales.</title>
        <authorList>
            <person name="Hensen N."/>
            <person name="Bonometti L."/>
            <person name="Westerberg I."/>
            <person name="Brannstrom I.O."/>
            <person name="Guillou S."/>
            <person name="Cros-Aarteil S."/>
            <person name="Calhoun S."/>
            <person name="Haridas S."/>
            <person name="Kuo A."/>
            <person name="Mondo S."/>
            <person name="Pangilinan J."/>
            <person name="Riley R."/>
            <person name="LaButti K."/>
            <person name="Andreopoulos B."/>
            <person name="Lipzen A."/>
            <person name="Chen C."/>
            <person name="Yan M."/>
            <person name="Daum C."/>
            <person name="Ng V."/>
            <person name="Clum A."/>
            <person name="Steindorff A."/>
            <person name="Ohm R.A."/>
            <person name="Martin F."/>
            <person name="Silar P."/>
            <person name="Natvig D.O."/>
            <person name="Lalanne C."/>
            <person name="Gautier V."/>
            <person name="Ament-Velasquez S.L."/>
            <person name="Kruys A."/>
            <person name="Hutchinson M.I."/>
            <person name="Powell A.J."/>
            <person name="Barry K."/>
            <person name="Miller A.N."/>
            <person name="Grigoriev I.V."/>
            <person name="Debuchy R."/>
            <person name="Gladieux P."/>
            <person name="Hiltunen Thoren M."/>
            <person name="Johannesson H."/>
        </authorList>
    </citation>
    <scope>NUCLEOTIDE SEQUENCE</scope>
    <source>
        <strain evidence="4">CBS 626.80</strain>
    </source>
</reference>
<comment type="caution">
    <text evidence="4">The sequence shown here is derived from an EMBL/GenBank/DDBJ whole genome shotgun (WGS) entry which is preliminary data.</text>
</comment>
<keyword evidence="5" id="KW-1185">Reference proteome</keyword>
<accession>A0AAN6NKH9</accession>
<dbReference type="SUPFAM" id="SSF75304">
    <property type="entry name" value="Amidase signature (AS) enzymes"/>
    <property type="match status" value="1"/>
</dbReference>
<protein>
    <submittedName>
        <fullName evidence="4">Amidase signature domain-containing protein</fullName>
    </submittedName>
</protein>
<dbReference type="EMBL" id="MU859385">
    <property type="protein sequence ID" value="KAK3947235.1"/>
    <property type="molecule type" value="Genomic_DNA"/>
</dbReference>
<dbReference type="AlphaFoldDB" id="A0AAN6NKH9"/>
<dbReference type="Pfam" id="PF01425">
    <property type="entry name" value="Amidase"/>
    <property type="match status" value="1"/>
</dbReference>